<evidence type="ECO:0000313" key="2">
    <source>
        <dbReference type="EMBL" id="NNH79242.1"/>
    </source>
</evidence>
<feature type="transmembrane region" description="Helical" evidence="1">
    <location>
        <begin position="12"/>
        <end position="30"/>
    </location>
</feature>
<evidence type="ECO:0000313" key="5">
    <source>
        <dbReference type="Proteomes" id="UP000569202"/>
    </source>
</evidence>
<gene>
    <name evidence="3" type="ORF">E0H85_10545</name>
    <name evidence="2" type="ORF">HLH17_16655</name>
</gene>
<evidence type="ECO:0000313" key="4">
    <source>
        <dbReference type="Proteomes" id="UP000291380"/>
    </source>
</evidence>
<keyword evidence="1" id="KW-1133">Transmembrane helix</keyword>
<keyword evidence="1" id="KW-0472">Membrane</keyword>
<dbReference type="EMBL" id="JABERL010000071">
    <property type="protein sequence ID" value="NNH79242.1"/>
    <property type="molecule type" value="Genomic_DNA"/>
</dbReference>
<keyword evidence="1" id="KW-0812">Transmembrane</keyword>
<dbReference type="Proteomes" id="UP000569202">
    <property type="component" value="Unassembled WGS sequence"/>
</dbReference>
<name>A0A241VGG5_9GAMM</name>
<accession>A0A4R0EMY5</accession>
<evidence type="ECO:0000313" key="3">
    <source>
        <dbReference type="EMBL" id="TCB58405.1"/>
    </source>
</evidence>
<dbReference type="EMBL" id="SJOA01000012">
    <property type="protein sequence ID" value="TCB58405.1"/>
    <property type="molecule type" value="Genomic_DNA"/>
</dbReference>
<reference evidence="3 4" key="1">
    <citation type="submission" date="2019-02" db="EMBL/GenBank/DDBJ databases">
        <title>High diversity of culturable Acinetobacter species in natural soil and water ecosystems.</title>
        <authorList>
            <person name="Radolfova-Krizova L."/>
            <person name="Nemec A."/>
        </authorList>
    </citation>
    <scope>NUCLEOTIDE SEQUENCE [LARGE SCALE GENOMIC DNA]</scope>
    <source>
        <strain evidence="3 4">ANC 4281</strain>
    </source>
</reference>
<dbReference type="Proteomes" id="UP000291380">
    <property type="component" value="Unassembled WGS sequence"/>
</dbReference>
<dbReference type="RefSeq" id="WP_067723685.1">
    <property type="nucleotide sequence ID" value="NZ_JABERI010000035.1"/>
</dbReference>
<protein>
    <submittedName>
        <fullName evidence="3">Uncharacterized protein</fullName>
    </submittedName>
</protein>
<proteinExistence type="predicted"/>
<accession>A0A7Y2RIF1</accession>
<dbReference type="OrthoDB" id="6713266at2"/>
<sequence>MPLKFVIRFTSILFSVLILAAIAIHFFFSSKLTTDLWIILVPTILGVPILTSVIFTKDDELSIPSAD</sequence>
<feature type="transmembrane region" description="Helical" evidence="1">
    <location>
        <begin position="36"/>
        <end position="55"/>
    </location>
</feature>
<organism evidence="3 4">
    <name type="scientific">Acinetobacter terrae</name>
    <dbReference type="NCBI Taxonomy" id="2731247"/>
    <lineage>
        <taxon>Bacteria</taxon>
        <taxon>Pseudomonadati</taxon>
        <taxon>Pseudomonadota</taxon>
        <taxon>Gammaproteobacteria</taxon>
        <taxon>Moraxellales</taxon>
        <taxon>Moraxellaceae</taxon>
        <taxon>Acinetobacter</taxon>
        <taxon>Acinetobacter Taxon 24</taxon>
    </lineage>
</organism>
<accession>A0A241VGG5</accession>
<dbReference type="AlphaFoldDB" id="A0A241VGG5"/>
<evidence type="ECO:0000256" key="1">
    <source>
        <dbReference type="SAM" id="Phobius"/>
    </source>
</evidence>
<reference evidence="2 5" key="2">
    <citation type="submission" date="2020-04" db="EMBL/GenBank/DDBJ databases">
        <title>Acinetobacter Taxon 24.</title>
        <authorList>
            <person name="Nemec A."/>
            <person name="Radolfova-Krizova L."/>
            <person name="Higgins P.G."/>
            <person name="Spanelova P."/>
        </authorList>
    </citation>
    <scope>NUCLEOTIDE SEQUENCE [LARGE SCALE GENOMIC DNA]</scope>
    <source>
        <strain evidence="2 5">ANC 5380</strain>
    </source>
</reference>
<comment type="caution">
    <text evidence="3">The sequence shown here is derived from an EMBL/GenBank/DDBJ whole genome shotgun (WGS) entry which is preliminary data.</text>
</comment>